<name>A0A0B1STV0_OESDE</name>
<evidence type="ECO:0000313" key="3">
    <source>
        <dbReference type="Proteomes" id="UP000053660"/>
    </source>
</evidence>
<dbReference type="InterPro" id="IPR004493">
    <property type="entry name" value="Leu-tRNA-synth_Ia_arc/euk"/>
</dbReference>
<evidence type="ECO:0000256" key="1">
    <source>
        <dbReference type="ARBA" id="ARBA00005594"/>
    </source>
</evidence>
<dbReference type="PANTHER" id="PTHR45794">
    <property type="entry name" value="LEUCYL-TRNA SYNTHETASE"/>
    <property type="match status" value="1"/>
</dbReference>
<protein>
    <submittedName>
        <fullName evidence="2">Uncharacterized protein</fullName>
    </submittedName>
</protein>
<dbReference type="EMBL" id="KN555912">
    <property type="protein sequence ID" value="KHJ88389.1"/>
    <property type="molecule type" value="Genomic_DNA"/>
</dbReference>
<keyword evidence="3" id="KW-1185">Reference proteome</keyword>
<dbReference type="InterPro" id="IPR014729">
    <property type="entry name" value="Rossmann-like_a/b/a_fold"/>
</dbReference>
<organism evidence="2 3">
    <name type="scientific">Oesophagostomum dentatum</name>
    <name type="common">Nodular worm</name>
    <dbReference type="NCBI Taxonomy" id="61180"/>
    <lineage>
        <taxon>Eukaryota</taxon>
        <taxon>Metazoa</taxon>
        <taxon>Ecdysozoa</taxon>
        <taxon>Nematoda</taxon>
        <taxon>Chromadorea</taxon>
        <taxon>Rhabditida</taxon>
        <taxon>Rhabditina</taxon>
        <taxon>Rhabditomorpha</taxon>
        <taxon>Strongyloidea</taxon>
        <taxon>Strongylidae</taxon>
        <taxon>Oesophagostomum</taxon>
    </lineage>
</organism>
<dbReference type="GO" id="GO:0005524">
    <property type="term" value="F:ATP binding"/>
    <property type="evidence" value="ECO:0007669"/>
    <property type="project" value="InterPro"/>
</dbReference>
<dbReference type="PANTHER" id="PTHR45794:SF1">
    <property type="entry name" value="LEUCINE--TRNA LIGASE, CYTOPLASMIC"/>
    <property type="match status" value="1"/>
</dbReference>
<dbReference type="AlphaFoldDB" id="A0A0B1STV0"/>
<dbReference type="Gene3D" id="3.40.50.620">
    <property type="entry name" value="HUPs"/>
    <property type="match status" value="1"/>
</dbReference>
<comment type="similarity">
    <text evidence="1">Belongs to the class-I aminoacyl-tRNA synthetase family.</text>
</comment>
<dbReference type="GO" id="GO:0004823">
    <property type="term" value="F:leucine-tRNA ligase activity"/>
    <property type="evidence" value="ECO:0007669"/>
    <property type="project" value="InterPro"/>
</dbReference>
<dbReference type="Proteomes" id="UP000053660">
    <property type="component" value="Unassembled WGS sequence"/>
</dbReference>
<sequence>MQSLGMEDEGIKKFASTDHWLEQFPPHYTSDLKRIGLKVDWRGSFITTDANHYYDLFVQWQFGKLYAAKKIDFGEKDGQSCMEHHRSTGESVGLQEYTLNHLQKHLFCLVYICDVCMH</sequence>
<evidence type="ECO:0000313" key="2">
    <source>
        <dbReference type="EMBL" id="KHJ88389.1"/>
    </source>
</evidence>
<reference evidence="2 3" key="1">
    <citation type="submission" date="2014-03" db="EMBL/GenBank/DDBJ databases">
        <title>Draft genome of the hookworm Oesophagostomum dentatum.</title>
        <authorList>
            <person name="Mitreva M."/>
        </authorList>
    </citation>
    <scope>NUCLEOTIDE SEQUENCE [LARGE SCALE GENOMIC DNA]</scope>
    <source>
        <strain evidence="2 3">OD-Hann</strain>
    </source>
</reference>
<accession>A0A0B1STV0</accession>
<dbReference type="SUPFAM" id="SSF52374">
    <property type="entry name" value="Nucleotidylyl transferase"/>
    <property type="match status" value="1"/>
</dbReference>
<dbReference type="OrthoDB" id="5834076at2759"/>
<dbReference type="GO" id="GO:0006429">
    <property type="term" value="P:leucyl-tRNA aminoacylation"/>
    <property type="evidence" value="ECO:0007669"/>
    <property type="project" value="InterPro"/>
</dbReference>
<gene>
    <name evidence="2" type="ORF">OESDEN_11817</name>
</gene>
<proteinExistence type="inferred from homology"/>